<proteinExistence type="predicted"/>
<feature type="region of interest" description="Disordered" evidence="1">
    <location>
        <begin position="395"/>
        <end position="437"/>
    </location>
</feature>
<gene>
    <name evidence="2" type="ORF">LTR05_008364</name>
</gene>
<evidence type="ECO:0000256" key="1">
    <source>
        <dbReference type="SAM" id="MobiDB-lite"/>
    </source>
</evidence>
<comment type="caution">
    <text evidence="2">The sequence shown here is derived from an EMBL/GenBank/DDBJ whole genome shotgun (WGS) entry which is preliminary data.</text>
</comment>
<evidence type="ECO:0000313" key="2">
    <source>
        <dbReference type="EMBL" id="KAK5081047.1"/>
    </source>
</evidence>
<dbReference type="Proteomes" id="UP001309876">
    <property type="component" value="Unassembled WGS sequence"/>
</dbReference>
<keyword evidence="3" id="KW-1185">Reference proteome</keyword>
<evidence type="ECO:0000313" key="3">
    <source>
        <dbReference type="Proteomes" id="UP001309876"/>
    </source>
</evidence>
<dbReference type="EMBL" id="JAVRRJ010000011">
    <property type="protein sequence ID" value="KAK5081047.1"/>
    <property type="molecule type" value="Genomic_DNA"/>
</dbReference>
<reference evidence="2 3" key="1">
    <citation type="submission" date="2023-08" db="EMBL/GenBank/DDBJ databases">
        <title>Black Yeasts Isolated from many extreme environments.</title>
        <authorList>
            <person name="Coleine C."/>
            <person name="Stajich J.E."/>
            <person name="Selbmann L."/>
        </authorList>
    </citation>
    <scope>NUCLEOTIDE SEQUENCE [LARGE SCALE GENOMIC DNA]</scope>
    <source>
        <strain evidence="2 3">CCFEE 5910</strain>
    </source>
</reference>
<protein>
    <submittedName>
        <fullName evidence="2">Uncharacterized protein</fullName>
    </submittedName>
</protein>
<organism evidence="2 3">
    <name type="scientific">Lithohypha guttulata</name>
    <dbReference type="NCBI Taxonomy" id="1690604"/>
    <lineage>
        <taxon>Eukaryota</taxon>
        <taxon>Fungi</taxon>
        <taxon>Dikarya</taxon>
        <taxon>Ascomycota</taxon>
        <taxon>Pezizomycotina</taxon>
        <taxon>Eurotiomycetes</taxon>
        <taxon>Chaetothyriomycetidae</taxon>
        <taxon>Chaetothyriales</taxon>
        <taxon>Trichomeriaceae</taxon>
        <taxon>Lithohypha</taxon>
    </lineage>
</organism>
<feature type="compositionally biased region" description="Polar residues" evidence="1">
    <location>
        <begin position="427"/>
        <end position="437"/>
    </location>
</feature>
<accession>A0AAN7STH6</accession>
<feature type="compositionally biased region" description="Basic residues" evidence="1">
    <location>
        <begin position="405"/>
        <end position="414"/>
    </location>
</feature>
<sequence>MSSNSTSDNRSHLDDLVGVLKQFSEQSCIHELQRLLKRVETLRTKVSEYEAIIKSQETTMMAKSDEVIRLKKEHKDRQEENIEFHASLLRKKDDEKSALNQAFTRQEGELSEARTSVQNLQQHNQTLQEQIKGQDAEVKKIESSLRQARSDVDRLNKSLKDQKEQAKSKEQQWQAEKKAHGQFRFQAEALNIRIADLEAELKVSNQKLGMVDELAPPLLEDDTVEINTEEMDKLMLEVADNDQRREAFLRRVLNSVSEDVEDQLLEERVKLVEDEVVGCIEPLLSAEQSRKLKNDLPDVLKLAASLWKSLRKRQSYFTIEPRPPSQTTTTWKSLVWNEGKRGFSEEDTNAPTDVVFILFPRVVAIGHEGEQEVFPGVVLLKSETAAAHAELSELPPANPTLARTGIHRSMGRKRGTVDQKSRLGSFLVQNGSQKPSD</sequence>
<dbReference type="AlphaFoldDB" id="A0AAN7STH6"/>
<name>A0AAN7STH6_9EURO</name>
<feature type="region of interest" description="Disordered" evidence="1">
    <location>
        <begin position="151"/>
        <end position="177"/>
    </location>
</feature>